<keyword evidence="18" id="KW-1185">Reference proteome</keyword>
<evidence type="ECO:0000256" key="2">
    <source>
        <dbReference type="ARBA" id="ARBA00004922"/>
    </source>
</evidence>
<dbReference type="AlphaFoldDB" id="A0A6A6PIV5"/>
<comment type="pathway">
    <text evidence="2">Protein modification; protein glycosylation.</text>
</comment>
<evidence type="ECO:0000256" key="16">
    <source>
        <dbReference type="SAM" id="Phobius"/>
    </source>
</evidence>
<dbReference type="GO" id="GO:0006488">
    <property type="term" value="P:dolichol-linked oligosaccharide biosynthetic process"/>
    <property type="evidence" value="ECO:0007669"/>
    <property type="project" value="InterPro"/>
</dbReference>
<comment type="subcellular location">
    <subcellularLocation>
        <location evidence="1">Endoplasmic reticulum membrane</location>
        <topology evidence="1">Multi-pass membrane protein</topology>
    </subcellularLocation>
</comment>
<evidence type="ECO:0000313" key="18">
    <source>
        <dbReference type="Proteomes" id="UP000799767"/>
    </source>
</evidence>
<dbReference type="EMBL" id="MU001640">
    <property type="protein sequence ID" value="KAF2479922.1"/>
    <property type="molecule type" value="Genomic_DNA"/>
</dbReference>
<proteinExistence type="inferred from homology"/>
<feature type="transmembrane region" description="Helical" evidence="16">
    <location>
        <begin position="352"/>
        <end position="376"/>
    </location>
</feature>
<sequence length="555" mass="63727">MALVPAAILLAGWWEQVSRKLPDPYLDEVFHVGQVRHYLAGRLRVWDPKITTPPGLYLLSYAVSPADSSLRTLRALGLVCLLIIPGIVILSYTQRQRGRREPWAKTHNAVNIALMPPLFFFSALYYTDVPSTLSVLVFYSAFLSADQQLTWWKYPMLILLGLASLLFRQTNIFWVALFPAGLSLVRLLDQGPDVARNSMYKRADGFGDSFISVLRTSWRMNVVYDPSVRDAWLEDYFKTVISLAVCLIRLATQPRRLVNVLLALVHYLAIIAAFAAFIIWNGGVVLGDKSNHVATLHLPQMLYIWPYFTFFSWPILLPYLSTLPLGIVAKISQFAPLESMLVFKRRHLVPRFWLMLASVSLACLVVRFNTIVHPFLLADNRHYTFYVFRLLTRRWWVKYAVTPIYVVCGWATMQALGARPFDTPSAQPTSSKTKPPQKQSYQPDRHLIPTGQTSANISFVLVWLATTTLQLITAPLVEPRYLILPWIFWRMHVPLQQYTATEGPNSSAKTRNRLDYRLYLETAWFLVVNAATCYIFLNWGFAWPQEPGKIQRFMW</sequence>
<feature type="transmembrane region" description="Helical" evidence="16">
    <location>
        <begin position="518"/>
        <end position="537"/>
    </location>
</feature>
<keyword evidence="6" id="KW-0328">Glycosyltransferase</keyword>
<dbReference type="Pfam" id="PF04922">
    <property type="entry name" value="DIE2_ALG10"/>
    <property type="match status" value="1"/>
</dbReference>
<dbReference type="RefSeq" id="XP_033586492.1">
    <property type="nucleotide sequence ID" value="XM_033731549.1"/>
</dbReference>
<comment type="function">
    <text evidence="13">Dol-P-Glc:Glc(2)Man(9)GlcNAc(2)-PP-Dol alpha-1,2-glucosyltransferase that operates in the biosynthetic pathway of dolichol-linked oligosaccharides, the glycan precursors employed in protein asparagine (N)-glycosylation. The assembly of dolichol-linked oligosaccharides begins on the cytosolic side of the endoplasmic reticulum membrane and finishes in its lumen. The sequential addition of sugars to dolichol pyrophosphate produces dolichol-linked oligosaccharides containing fourteen sugars, including two GlcNAcs, nine mannoses and three glucoses. Once assembled, the oligosaccharide is transferred from the lipid to nascent proteins by oligosaccharyltransferases. In the lumen of the endoplasmic reticulum, adds the third and last glucose residue from dolichyl phosphate glucose (Dol-P-Glc) onto the lipid-linked oligosaccharide intermediate Glc(2)Man(9)GlcNAc(2)-PP-Dol to produce Glc(3)Man(9)GlcNAc(2)-PP-Dol.</text>
</comment>
<dbReference type="OrthoDB" id="4769at2759"/>
<dbReference type="PIRSF" id="PIRSF028810">
    <property type="entry name" value="Alpha1_2_glucosyltferase_Alg10"/>
    <property type="match status" value="1"/>
</dbReference>
<feature type="transmembrane region" description="Helical" evidence="16">
    <location>
        <begin position="114"/>
        <end position="139"/>
    </location>
</feature>
<evidence type="ECO:0000256" key="12">
    <source>
        <dbReference type="ARBA" id="ARBA00032069"/>
    </source>
</evidence>
<dbReference type="UniPathway" id="UPA00378"/>
<dbReference type="InterPro" id="IPR016900">
    <property type="entry name" value="Alg10"/>
</dbReference>
<feature type="transmembrane region" description="Helical" evidence="16">
    <location>
        <begin position="73"/>
        <end position="93"/>
    </location>
</feature>
<keyword evidence="8 16" id="KW-0812">Transmembrane</keyword>
<feature type="transmembrane region" description="Helical" evidence="16">
    <location>
        <begin position="304"/>
        <end position="331"/>
    </location>
</feature>
<evidence type="ECO:0000256" key="10">
    <source>
        <dbReference type="ARBA" id="ARBA00022989"/>
    </source>
</evidence>
<keyword evidence="7 17" id="KW-0808">Transferase</keyword>
<protein>
    <recommendedName>
        <fullName evidence="5">Dol-P-Glc:Glc(2)Man(9)GlcNAc(2)-PP-Dol alpha-1,2-glucosyltransferase</fullName>
        <ecNumber evidence="4">2.4.1.256</ecNumber>
    </recommendedName>
    <alternativeName>
        <fullName evidence="12">Asparagine-linked glycosylation protein 10</fullName>
    </alternativeName>
</protein>
<evidence type="ECO:0000256" key="8">
    <source>
        <dbReference type="ARBA" id="ARBA00022692"/>
    </source>
</evidence>
<comment type="catalytic activity">
    <reaction evidence="14">
        <text>an alpha-D-Glc-(1-&gt;3)-alpha-D-Glc-(1-&gt;3)-alpha-D-Man-(1-&gt;2)-alpha-D-Man-(1-&gt;2)-alpha-D-Man-(1-&gt;3)-[alpha-D-Man-(1-&gt;2)-alpha-D-Man-(1-&gt;3)-[alpha-D-Man-(1-&gt;2)-alpha-D-Man-(1-&gt;6)]-alpha-D-Man-(1-&gt;6)]-beta-D-Man-(1-&gt;4)-beta-D-GlcNAc-(1-&gt;4)-alpha-D-GlcNAc-diphospho-di-trans,poly-cis-dolichol + a di-trans,poly-cis-dolichyl beta-D-glucosyl phosphate = a alpha-D-Glc-(1-&gt;2)-alpha-D-Glc-(1-&gt;3)-alpha-D-Glc-(1-&gt;3)-alpha-D-Man-(1-&gt;2)-alpha-D-Man-(1-&gt;2)-alpha-D-Man-(1-&gt;3)-[alpha-D-Man-(1-&gt;2)-alpha-D-Man-(1-&gt;3)-[alpha-D-Man-(1-&gt;2)-alpha-D-Man-(1-&gt;6)]-alpha-D-Man-(1-&gt;6)]-beta-D-Man-(1-&gt;4)-beta-D-GlcNAc-(1-&gt;4)-alpha-D-GlcNAc-diphospho-di-trans,poly-cis-dolichol + a di-trans,poly-cis-dolichyl phosphate + H(+)</text>
        <dbReference type="Rhea" id="RHEA:29543"/>
        <dbReference type="Rhea" id="RHEA-COMP:19498"/>
        <dbReference type="Rhea" id="RHEA-COMP:19502"/>
        <dbReference type="Rhea" id="RHEA-COMP:19512"/>
        <dbReference type="Rhea" id="RHEA-COMP:19522"/>
        <dbReference type="ChEBI" id="CHEBI:15378"/>
        <dbReference type="ChEBI" id="CHEBI:57525"/>
        <dbReference type="ChEBI" id="CHEBI:57683"/>
        <dbReference type="ChEBI" id="CHEBI:132522"/>
        <dbReference type="ChEBI" id="CHEBI:132523"/>
        <dbReference type="EC" id="2.4.1.256"/>
    </reaction>
    <physiologicalReaction direction="left-to-right" evidence="14">
        <dbReference type="Rhea" id="RHEA:29544"/>
    </physiologicalReaction>
</comment>
<evidence type="ECO:0000256" key="6">
    <source>
        <dbReference type="ARBA" id="ARBA00022676"/>
    </source>
</evidence>
<dbReference type="Proteomes" id="UP000799767">
    <property type="component" value="Unassembled WGS sequence"/>
</dbReference>
<evidence type="ECO:0000256" key="3">
    <source>
        <dbReference type="ARBA" id="ARBA00010600"/>
    </source>
</evidence>
<evidence type="ECO:0000256" key="9">
    <source>
        <dbReference type="ARBA" id="ARBA00022824"/>
    </source>
</evidence>
<accession>A0A6A6PIV5</accession>
<evidence type="ECO:0000256" key="13">
    <source>
        <dbReference type="ARBA" id="ARBA00044727"/>
    </source>
</evidence>
<feature type="transmembrane region" description="Helical" evidence="16">
    <location>
        <begin position="396"/>
        <end position="416"/>
    </location>
</feature>
<dbReference type="PANTHER" id="PTHR12989:SF10">
    <property type="entry name" value="DOL-P-GLC:GLC(2)MAN(9)GLCNAC(2)-PP-DOL ALPHA-1,2-GLUCOSYLTRANSFERASE-RELATED"/>
    <property type="match status" value="1"/>
</dbReference>
<feature type="region of interest" description="Disordered" evidence="15">
    <location>
        <begin position="422"/>
        <end position="445"/>
    </location>
</feature>
<organism evidence="17 18">
    <name type="scientific">Neohortaea acidophila</name>
    <dbReference type="NCBI Taxonomy" id="245834"/>
    <lineage>
        <taxon>Eukaryota</taxon>
        <taxon>Fungi</taxon>
        <taxon>Dikarya</taxon>
        <taxon>Ascomycota</taxon>
        <taxon>Pezizomycotina</taxon>
        <taxon>Dothideomycetes</taxon>
        <taxon>Dothideomycetidae</taxon>
        <taxon>Mycosphaerellales</taxon>
        <taxon>Teratosphaeriaceae</taxon>
        <taxon>Neohortaea</taxon>
    </lineage>
</organism>
<comment type="similarity">
    <text evidence="3">Belongs to the ALG10 glucosyltransferase family.</text>
</comment>
<evidence type="ECO:0000313" key="17">
    <source>
        <dbReference type="EMBL" id="KAF2479922.1"/>
    </source>
</evidence>
<keyword evidence="11 16" id="KW-0472">Membrane</keyword>
<dbReference type="PANTHER" id="PTHR12989">
    <property type="entry name" value="ALPHA-1,2-GLUCOSYLTRANSFERASE ALG10"/>
    <property type="match status" value="1"/>
</dbReference>
<feature type="transmembrane region" description="Helical" evidence="16">
    <location>
        <begin position="264"/>
        <end position="284"/>
    </location>
</feature>
<evidence type="ECO:0000256" key="4">
    <source>
        <dbReference type="ARBA" id="ARBA00011967"/>
    </source>
</evidence>
<evidence type="ECO:0000256" key="14">
    <source>
        <dbReference type="ARBA" id="ARBA00048064"/>
    </source>
</evidence>
<dbReference type="GO" id="GO:0106073">
    <property type="term" value="F:dolichyl pyrophosphate Glc2Man9GlcNAc2 alpha-1,2-glucosyltransferase activity"/>
    <property type="evidence" value="ECO:0007669"/>
    <property type="project" value="UniProtKB-EC"/>
</dbReference>
<evidence type="ECO:0000256" key="15">
    <source>
        <dbReference type="SAM" id="MobiDB-lite"/>
    </source>
</evidence>
<dbReference type="GeneID" id="54472551"/>
<keyword evidence="10 16" id="KW-1133">Transmembrane helix</keyword>
<evidence type="ECO:0000256" key="7">
    <source>
        <dbReference type="ARBA" id="ARBA00022679"/>
    </source>
</evidence>
<gene>
    <name evidence="17" type="ORF">BDY17DRAFT_255698</name>
</gene>
<dbReference type="GO" id="GO:0005789">
    <property type="term" value="C:endoplasmic reticulum membrane"/>
    <property type="evidence" value="ECO:0007669"/>
    <property type="project" value="UniProtKB-SubCell"/>
</dbReference>
<reference evidence="17" key="1">
    <citation type="journal article" date="2020" name="Stud. Mycol.">
        <title>101 Dothideomycetes genomes: a test case for predicting lifestyles and emergence of pathogens.</title>
        <authorList>
            <person name="Haridas S."/>
            <person name="Albert R."/>
            <person name="Binder M."/>
            <person name="Bloem J."/>
            <person name="Labutti K."/>
            <person name="Salamov A."/>
            <person name="Andreopoulos B."/>
            <person name="Baker S."/>
            <person name="Barry K."/>
            <person name="Bills G."/>
            <person name="Bluhm B."/>
            <person name="Cannon C."/>
            <person name="Castanera R."/>
            <person name="Culley D."/>
            <person name="Daum C."/>
            <person name="Ezra D."/>
            <person name="Gonzalez J."/>
            <person name="Henrissat B."/>
            <person name="Kuo A."/>
            <person name="Liang C."/>
            <person name="Lipzen A."/>
            <person name="Lutzoni F."/>
            <person name="Magnuson J."/>
            <person name="Mondo S."/>
            <person name="Nolan M."/>
            <person name="Ohm R."/>
            <person name="Pangilinan J."/>
            <person name="Park H.-J."/>
            <person name="Ramirez L."/>
            <person name="Alfaro M."/>
            <person name="Sun H."/>
            <person name="Tritt A."/>
            <person name="Yoshinaga Y."/>
            <person name="Zwiers L.-H."/>
            <person name="Turgeon B."/>
            <person name="Goodwin S."/>
            <person name="Spatafora J."/>
            <person name="Crous P."/>
            <person name="Grigoriev I."/>
        </authorList>
    </citation>
    <scope>NUCLEOTIDE SEQUENCE</scope>
    <source>
        <strain evidence="17">CBS 113389</strain>
    </source>
</reference>
<evidence type="ECO:0000256" key="1">
    <source>
        <dbReference type="ARBA" id="ARBA00004477"/>
    </source>
</evidence>
<keyword evidence="9" id="KW-0256">Endoplasmic reticulum</keyword>
<feature type="compositionally biased region" description="Polar residues" evidence="15">
    <location>
        <begin position="424"/>
        <end position="442"/>
    </location>
</feature>
<name>A0A6A6PIV5_9PEZI</name>
<evidence type="ECO:0000256" key="11">
    <source>
        <dbReference type="ARBA" id="ARBA00023136"/>
    </source>
</evidence>
<dbReference type="EC" id="2.4.1.256" evidence="4"/>
<evidence type="ECO:0000256" key="5">
    <source>
        <dbReference type="ARBA" id="ARBA00018512"/>
    </source>
</evidence>
<feature type="transmembrane region" description="Helical" evidence="16">
    <location>
        <begin position="151"/>
        <end position="167"/>
    </location>
</feature>